<protein>
    <submittedName>
        <fullName evidence="2">NR LBD domain-containing protein</fullName>
    </submittedName>
</protein>
<dbReference type="WBParaSite" id="MhA1_Contig309.frz3.gene8">
    <property type="protein sequence ID" value="MhA1_Contig309.frz3.gene8"/>
    <property type="gene ID" value="MhA1_Contig309.frz3.gene8"/>
</dbReference>
<dbReference type="Proteomes" id="UP000095281">
    <property type="component" value="Unplaced"/>
</dbReference>
<evidence type="ECO:0000313" key="1">
    <source>
        <dbReference type="Proteomes" id="UP000095281"/>
    </source>
</evidence>
<reference evidence="2" key="1">
    <citation type="submission" date="2016-11" db="UniProtKB">
        <authorList>
            <consortium name="WormBaseParasite"/>
        </authorList>
    </citation>
    <scope>IDENTIFICATION</scope>
</reference>
<proteinExistence type="predicted"/>
<name>A0A1I8BKX8_MELHA</name>
<dbReference type="AlphaFoldDB" id="A0A1I8BKX8"/>
<accession>A0A1I8BKX8</accession>
<sequence length="180" mass="21260">MTKIRPPIELIAEITHLLPLNKKWAKMRISLIFDVFLLKIQREGIIADKRFFTFLTTTVQRLNNFNLANIDDFEVLKVLSKRLVIAWFDSQPIPYFIADNAVFQHSYRRIKDLWAVIREEHSEEEERVVVLQRSRSLISLFRLLNNSQALVLNHVDVFFFSDFTDKLTADLSFLDQYQGV</sequence>
<keyword evidence="1" id="KW-1185">Reference proteome</keyword>
<organism evidence="1 2">
    <name type="scientific">Meloidogyne hapla</name>
    <name type="common">Root-knot nematode worm</name>
    <dbReference type="NCBI Taxonomy" id="6305"/>
    <lineage>
        <taxon>Eukaryota</taxon>
        <taxon>Metazoa</taxon>
        <taxon>Ecdysozoa</taxon>
        <taxon>Nematoda</taxon>
        <taxon>Chromadorea</taxon>
        <taxon>Rhabditida</taxon>
        <taxon>Tylenchina</taxon>
        <taxon>Tylenchomorpha</taxon>
        <taxon>Tylenchoidea</taxon>
        <taxon>Meloidogynidae</taxon>
        <taxon>Meloidogyninae</taxon>
        <taxon>Meloidogyne</taxon>
    </lineage>
</organism>
<evidence type="ECO:0000313" key="2">
    <source>
        <dbReference type="WBParaSite" id="MhA1_Contig309.frz3.gene8"/>
    </source>
</evidence>